<comment type="subcellular location">
    <subcellularLocation>
        <location evidence="1 8">Cell outer membrane</location>
        <topology evidence="1 8">Multi-pass membrane protein</topology>
    </subcellularLocation>
</comment>
<dbReference type="AlphaFoldDB" id="A0A1P9X016"/>
<dbReference type="InterPro" id="IPR037066">
    <property type="entry name" value="Plug_dom_sf"/>
</dbReference>
<keyword evidence="5 9" id="KW-0798">TonB box</keyword>
<sequence>MKVSVIQLVIAIWCTGITTAYPQKNQGLLNRRVTLRVERIHLEAALEQLSRQADVRFSYNTRLIPVGRPVSIQATNEPLGQVLDRLLTPLNLYYSAYSRQIVVKPRDPGMGLIENSPVPSFTTTNNVALTISGTVTGENGDGLPGVNILLKGTTIGTATNAQGRYSLTIPNSEGTLIFSYIGYATQEVAINSQTSLNVQLVPTNQALNEVVVVGYGTQRKADVTGATATITSKDFNTGVINNPLQAVQGRVAGLNIFTNNSDPTNNRPVIRLRGIASLTASAEPLIVIDGVLGASLNAVAPEDIEKFDVLKDASASAIYGSRGANGVIIITTKRGRSGRTAIDYNTYIGFDSPYKLPNVLSPDEYVAKYNELNPGNPNTSTARTDWFKTITRTAVSMSHNLGVSGGSSTFNYRGSVAYLKQPGIALNSGLDRLNTRLNLTQRGLNDRLDVQLNLSANQYNKQFVDYAAFTSAVGYFPTEPVYNADGSLNAPPISFNNVTPYKALTVPTNQGRETQLLGNLKVILEVLPGLKAGVNTSYSVYNNTYGYFRPKTFFAINGQTNTQVSYGRQSSDEVSDRLVEYTLAYNKTAGSHTIGALVGYTYQQLTTEGFGLQAQDFPDQFSFNNLGSANQTLTKNDIYSYKSESKLDGLLARVNYSYRDKYLLTANFRRDGSSRFGNNNRYGYFPSVSVGWNLTNEPFLQNNRLISNLKLRVGYGVTGNQNGISDYASRLLYGASGNYASPTTDPNNPIQFKTAYFFSQNANPNLKWETSATTNIGVDFGLLNNRLTGAIELYNKNTRNLLFNYSVNPGDRYGDGLTYITNSFLANIGTMNNRGVELSLDFAAIDKSDFTWRTSFNMAHNVNKIVRLSGDGLTFPADGIRYGVIYGGTNGYGPYAVLKEGLPVGTFYAPKEVGLNDKGQPLYERFDAQGNTLAPTTDPGQATKQNIGNAQPKVTLGWTNAFTYKNFDLTVFFRSSLGQKVYNAGRMVFDNPTTFRAGDLHPTNVYRSAFEGDNANLKVAGAVSSRYVESGSFVRLDNLNLGYTLRLQKTWIRSVRFYAAGQNLLLITKYSGLDPEVRAGTTTNTYGSPSNASDNLAFGLDDFFFYPRARTVSVGLNASF</sequence>
<keyword evidence="4 8" id="KW-0812">Transmembrane</keyword>
<evidence type="ECO:0000256" key="9">
    <source>
        <dbReference type="RuleBase" id="RU003357"/>
    </source>
</evidence>
<evidence type="ECO:0008006" key="14">
    <source>
        <dbReference type="Google" id="ProtNLM"/>
    </source>
</evidence>
<organism evidence="12 13">
    <name type="scientific">Spirosoma montaniterrae</name>
    <dbReference type="NCBI Taxonomy" id="1178516"/>
    <lineage>
        <taxon>Bacteria</taxon>
        <taxon>Pseudomonadati</taxon>
        <taxon>Bacteroidota</taxon>
        <taxon>Cytophagia</taxon>
        <taxon>Cytophagales</taxon>
        <taxon>Cytophagaceae</taxon>
        <taxon>Spirosoma</taxon>
    </lineage>
</organism>
<keyword evidence="13" id="KW-1185">Reference proteome</keyword>
<evidence type="ECO:0000256" key="4">
    <source>
        <dbReference type="ARBA" id="ARBA00022692"/>
    </source>
</evidence>
<evidence type="ECO:0000256" key="1">
    <source>
        <dbReference type="ARBA" id="ARBA00004571"/>
    </source>
</evidence>
<evidence type="ECO:0000256" key="6">
    <source>
        <dbReference type="ARBA" id="ARBA00023136"/>
    </source>
</evidence>
<dbReference type="Gene3D" id="2.60.40.1120">
    <property type="entry name" value="Carboxypeptidase-like, regulatory domain"/>
    <property type="match status" value="1"/>
</dbReference>
<evidence type="ECO:0000313" key="13">
    <source>
        <dbReference type="Proteomes" id="UP000187941"/>
    </source>
</evidence>
<keyword evidence="3 8" id="KW-1134">Transmembrane beta strand</keyword>
<dbReference type="InterPro" id="IPR039426">
    <property type="entry name" value="TonB-dep_rcpt-like"/>
</dbReference>
<dbReference type="Gene3D" id="2.170.130.10">
    <property type="entry name" value="TonB-dependent receptor, plug domain"/>
    <property type="match status" value="1"/>
</dbReference>
<dbReference type="Proteomes" id="UP000187941">
    <property type="component" value="Chromosome"/>
</dbReference>
<proteinExistence type="inferred from homology"/>
<evidence type="ECO:0000259" key="10">
    <source>
        <dbReference type="Pfam" id="PF00593"/>
    </source>
</evidence>
<dbReference type="STRING" id="1178516.AWR27_17590"/>
<dbReference type="PROSITE" id="PS52016">
    <property type="entry name" value="TONB_DEPENDENT_REC_3"/>
    <property type="match status" value="1"/>
</dbReference>
<dbReference type="InterPro" id="IPR023996">
    <property type="entry name" value="TonB-dep_OMP_SusC/RagA"/>
</dbReference>
<evidence type="ECO:0000256" key="3">
    <source>
        <dbReference type="ARBA" id="ARBA00022452"/>
    </source>
</evidence>
<dbReference type="InterPro" id="IPR023997">
    <property type="entry name" value="TonB-dep_OMP_SusC/RagA_CS"/>
</dbReference>
<dbReference type="Pfam" id="PF00593">
    <property type="entry name" value="TonB_dep_Rec_b-barrel"/>
    <property type="match status" value="1"/>
</dbReference>
<dbReference type="InterPro" id="IPR036942">
    <property type="entry name" value="Beta-barrel_TonB_sf"/>
</dbReference>
<dbReference type="SUPFAM" id="SSF49464">
    <property type="entry name" value="Carboxypeptidase regulatory domain-like"/>
    <property type="match status" value="1"/>
</dbReference>
<dbReference type="KEGG" id="smon:AWR27_17590"/>
<dbReference type="InterPro" id="IPR012910">
    <property type="entry name" value="Plug_dom"/>
</dbReference>
<dbReference type="NCBIfam" id="TIGR04056">
    <property type="entry name" value="OMP_RagA_SusC"/>
    <property type="match status" value="1"/>
</dbReference>
<keyword evidence="6 8" id="KW-0472">Membrane</keyword>
<evidence type="ECO:0000313" key="12">
    <source>
        <dbReference type="EMBL" id="AQG80977.1"/>
    </source>
</evidence>
<dbReference type="InterPro" id="IPR000531">
    <property type="entry name" value="Beta-barrel_TonB"/>
</dbReference>
<dbReference type="EMBL" id="CP014263">
    <property type="protein sequence ID" value="AQG80977.1"/>
    <property type="molecule type" value="Genomic_DNA"/>
</dbReference>
<dbReference type="Gene3D" id="2.40.170.20">
    <property type="entry name" value="TonB-dependent receptor, beta-barrel domain"/>
    <property type="match status" value="1"/>
</dbReference>
<dbReference type="NCBIfam" id="TIGR04057">
    <property type="entry name" value="SusC_RagA_signa"/>
    <property type="match status" value="1"/>
</dbReference>
<dbReference type="InterPro" id="IPR008969">
    <property type="entry name" value="CarboxyPept-like_regulatory"/>
</dbReference>
<comment type="similarity">
    <text evidence="8 9">Belongs to the TonB-dependent receptor family.</text>
</comment>
<dbReference type="Pfam" id="PF07715">
    <property type="entry name" value="Plug"/>
    <property type="match status" value="1"/>
</dbReference>
<dbReference type="Pfam" id="PF13715">
    <property type="entry name" value="CarbopepD_reg_2"/>
    <property type="match status" value="1"/>
</dbReference>
<dbReference type="GO" id="GO:0009279">
    <property type="term" value="C:cell outer membrane"/>
    <property type="evidence" value="ECO:0007669"/>
    <property type="project" value="UniProtKB-SubCell"/>
</dbReference>
<feature type="domain" description="TonB-dependent receptor plug" evidence="11">
    <location>
        <begin position="220"/>
        <end position="327"/>
    </location>
</feature>
<reference evidence="12 13" key="1">
    <citation type="submission" date="2016-01" db="EMBL/GenBank/DDBJ databases">
        <authorList>
            <person name="Oliw E.H."/>
        </authorList>
    </citation>
    <scope>NUCLEOTIDE SEQUENCE [LARGE SCALE GENOMIC DNA]</scope>
    <source>
        <strain evidence="12 13">DY10</strain>
    </source>
</reference>
<evidence type="ECO:0000256" key="8">
    <source>
        <dbReference type="PROSITE-ProRule" id="PRU01360"/>
    </source>
</evidence>
<keyword evidence="2 8" id="KW-0813">Transport</keyword>
<dbReference type="SUPFAM" id="SSF56935">
    <property type="entry name" value="Porins"/>
    <property type="match status" value="1"/>
</dbReference>
<name>A0A1P9X016_9BACT</name>
<keyword evidence="7 8" id="KW-0998">Cell outer membrane</keyword>
<evidence type="ECO:0000259" key="11">
    <source>
        <dbReference type="Pfam" id="PF07715"/>
    </source>
</evidence>
<evidence type="ECO:0000256" key="2">
    <source>
        <dbReference type="ARBA" id="ARBA00022448"/>
    </source>
</evidence>
<protein>
    <recommendedName>
        <fullName evidence="14">SusC/RagA family TonB-linked outer membrane protein</fullName>
    </recommendedName>
</protein>
<gene>
    <name evidence="12" type="ORF">AWR27_17590</name>
</gene>
<feature type="domain" description="TonB-dependent receptor-like beta-barrel" evidence="10">
    <location>
        <begin position="532"/>
        <end position="1064"/>
    </location>
</feature>
<evidence type="ECO:0000256" key="7">
    <source>
        <dbReference type="ARBA" id="ARBA00023237"/>
    </source>
</evidence>
<evidence type="ECO:0000256" key="5">
    <source>
        <dbReference type="ARBA" id="ARBA00023077"/>
    </source>
</evidence>
<accession>A0A1P9X016</accession>